<feature type="non-terminal residue" evidence="1">
    <location>
        <position position="361"/>
    </location>
</feature>
<evidence type="ECO:0000313" key="1">
    <source>
        <dbReference type="EMBL" id="CAG8615189.1"/>
    </source>
</evidence>
<protein>
    <submittedName>
        <fullName evidence="1">44390_t:CDS:1</fullName>
    </submittedName>
</protein>
<proteinExistence type="predicted"/>
<sequence length="361" mass="42719">MSFQNKPTVSLSKVSKRNLYKKEYRAIKKAKFENLDISVRDNINLISNFIINLVDKRETIFYDPLKYKTQNKTCKSEEELCEYIISYWKFEDFVASDLKSTNKSQSMVLMDPKLYNSDTSTESKRSLLLQITQTIYLILNNFQIPAEFINLLELEIFDQAKFENKNSDQMIGQDDQEKKIIAKELTNTILEKNINIKGYHYIFDPQYFKNTFEETIVDLYIFQNLRVVKNARETVQQYFVHMLNKPFYQFKEFSKELVKHFGAFTDSNNELYTISNTALSYNKGHLKCVQGLIQGWLPELKLVVYIKEEQAIKHKNKQFITGVTTSKKKEQHQFAILVNCTMLENLIVKYSHFFNQFFAYI</sequence>
<accession>A0ABN7ULL9</accession>
<dbReference type="Proteomes" id="UP000789901">
    <property type="component" value="Unassembled WGS sequence"/>
</dbReference>
<organism evidence="1 2">
    <name type="scientific">Gigaspora margarita</name>
    <dbReference type="NCBI Taxonomy" id="4874"/>
    <lineage>
        <taxon>Eukaryota</taxon>
        <taxon>Fungi</taxon>
        <taxon>Fungi incertae sedis</taxon>
        <taxon>Mucoromycota</taxon>
        <taxon>Glomeromycotina</taxon>
        <taxon>Glomeromycetes</taxon>
        <taxon>Diversisporales</taxon>
        <taxon>Gigasporaceae</taxon>
        <taxon>Gigaspora</taxon>
    </lineage>
</organism>
<gene>
    <name evidence="1" type="ORF">GMARGA_LOCUS7557</name>
</gene>
<keyword evidence="2" id="KW-1185">Reference proteome</keyword>
<name>A0ABN7ULL9_GIGMA</name>
<comment type="caution">
    <text evidence="1">The sequence shown here is derived from an EMBL/GenBank/DDBJ whole genome shotgun (WGS) entry which is preliminary data.</text>
</comment>
<reference evidence="1 2" key="1">
    <citation type="submission" date="2021-06" db="EMBL/GenBank/DDBJ databases">
        <authorList>
            <person name="Kallberg Y."/>
            <person name="Tangrot J."/>
            <person name="Rosling A."/>
        </authorList>
    </citation>
    <scope>NUCLEOTIDE SEQUENCE [LARGE SCALE GENOMIC DNA]</scope>
    <source>
        <strain evidence="1 2">120-4 pot B 10/14</strain>
    </source>
</reference>
<dbReference type="EMBL" id="CAJVQB010003690">
    <property type="protein sequence ID" value="CAG8615189.1"/>
    <property type="molecule type" value="Genomic_DNA"/>
</dbReference>
<evidence type="ECO:0000313" key="2">
    <source>
        <dbReference type="Proteomes" id="UP000789901"/>
    </source>
</evidence>